<dbReference type="PROSITE" id="PS50405">
    <property type="entry name" value="GST_CTER"/>
    <property type="match status" value="1"/>
</dbReference>
<sequence length="225" mass="26146">MSPILYSLHNCPYAIRARFALVKAKQTVLIRSIKLNNKPSEMLKASPKGSVPVLLVPQNTVETNNLHTSYRVLEESLDIMLWALSHNDPSHLLQSGNVESLPAMLAIIDEFERKFVPALNAFACAKRYHENNQSDLRHHCEIELEKLESRLVKHAFLFSNQESLVDIALVPFLRKYARIDKQWFRNSPYPRLRAWLNGYIQSPEFSKVMKNYDLWLDTRKDEHFG</sequence>
<dbReference type="Gene3D" id="3.40.30.10">
    <property type="entry name" value="Glutaredoxin"/>
    <property type="match status" value="1"/>
</dbReference>
<dbReference type="InterPro" id="IPR036282">
    <property type="entry name" value="Glutathione-S-Trfase_C_sf"/>
</dbReference>
<dbReference type="PANTHER" id="PTHR43968:SF6">
    <property type="entry name" value="GLUTATHIONE S-TRANSFERASE OMEGA"/>
    <property type="match status" value="1"/>
</dbReference>
<evidence type="ECO:0000259" key="2">
    <source>
        <dbReference type="PROSITE" id="PS50405"/>
    </source>
</evidence>
<comment type="caution">
    <text evidence="3">The sequence shown here is derived from an EMBL/GenBank/DDBJ whole genome shotgun (WGS) entry which is preliminary data.</text>
</comment>
<dbReference type="PANTHER" id="PTHR43968">
    <property type="match status" value="1"/>
</dbReference>
<proteinExistence type="predicted"/>
<feature type="domain" description="GST C-terminal" evidence="2">
    <location>
        <begin position="97"/>
        <end position="224"/>
    </location>
</feature>
<dbReference type="Gene3D" id="1.20.1050.10">
    <property type="match status" value="1"/>
</dbReference>
<protein>
    <submittedName>
        <fullName evidence="3">Glutathione S-transferase</fullName>
    </submittedName>
</protein>
<dbReference type="GO" id="GO:0016740">
    <property type="term" value="F:transferase activity"/>
    <property type="evidence" value="ECO:0007669"/>
    <property type="project" value="UniProtKB-KW"/>
</dbReference>
<dbReference type="InterPro" id="IPR010987">
    <property type="entry name" value="Glutathione-S-Trfase_C-like"/>
</dbReference>
<dbReference type="EMBL" id="RKIK01000136">
    <property type="protein sequence ID" value="ROV57572.1"/>
    <property type="molecule type" value="Genomic_DNA"/>
</dbReference>
<dbReference type="RefSeq" id="WP_123783773.1">
    <property type="nucleotide sequence ID" value="NZ_RKIK01000136.1"/>
</dbReference>
<evidence type="ECO:0000313" key="3">
    <source>
        <dbReference type="EMBL" id="ROV57572.1"/>
    </source>
</evidence>
<keyword evidence="3" id="KW-0808">Transferase</keyword>
<reference evidence="3 4" key="1">
    <citation type="submission" date="2018-11" db="EMBL/GenBank/DDBJ databases">
        <title>Vibrio ponticus strain CAIM 1751 pathogenic for the snapper Lutjanus guttatus.</title>
        <authorList>
            <person name="Soto-Rodriguez S."/>
            <person name="Lozano-Olvera R."/>
            <person name="Gomez-Gil B."/>
        </authorList>
    </citation>
    <scope>NUCLEOTIDE SEQUENCE [LARGE SCALE GENOMIC DNA]</scope>
    <source>
        <strain evidence="3 4">CAIM 1751</strain>
    </source>
</reference>
<dbReference type="InterPro" id="IPR040079">
    <property type="entry name" value="Glutathione_S-Trfase"/>
</dbReference>
<dbReference type="SUPFAM" id="SSF47616">
    <property type="entry name" value="GST C-terminal domain-like"/>
    <property type="match status" value="1"/>
</dbReference>
<dbReference type="GO" id="GO:0005737">
    <property type="term" value="C:cytoplasm"/>
    <property type="evidence" value="ECO:0007669"/>
    <property type="project" value="TreeGrafter"/>
</dbReference>
<organism evidence="3 4">
    <name type="scientific">Vibrio ponticus</name>
    <dbReference type="NCBI Taxonomy" id="265668"/>
    <lineage>
        <taxon>Bacteria</taxon>
        <taxon>Pseudomonadati</taxon>
        <taxon>Pseudomonadota</taxon>
        <taxon>Gammaproteobacteria</taxon>
        <taxon>Vibrionales</taxon>
        <taxon>Vibrionaceae</taxon>
        <taxon>Vibrio</taxon>
    </lineage>
</organism>
<dbReference type="Proteomes" id="UP000278792">
    <property type="component" value="Unassembled WGS sequence"/>
</dbReference>
<dbReference type="Pfam" id="PF13410">
    <property type="entry name" value="GST_C_2"/>
    <property type="match status" value="1"/>
</dbReference>
<dbReference type="InterPro" id="IPR036249">
    <property type="entry name" value="Thioredoxin-like_sf"/>
</dbReference>
<feature type="domain" description="GST N-terminal" evidence="1">
    <location>
        <begin position="1"/>
        <end position="91"/>
    </location>
</feature>
<dbReference type="AlphaFoldDB" id="A0A3N3DT21"/>
<dbReference type="PROSITE" id="PS50404">
    <property type="entry name" value="GST_NTER"/>
    <property type="match status" value="1"/>
</dbReference>
<accession>A0A3N3DT21</accession>
<dbReference type="Pfam" id="PF13417">
    <property type="entry name" value="GST_N_3"/>
    <property type="match status" value="1"/>
</dbReference>
<evidence type="ECO:0000313" key="4">
    <source>
        <dbReference type="Proteomes" id="UP000278792"/>
    </source>
</evidence>
<dbReference type="SFLD" id="SFLDS00019">
    <property type="entry name" value="Glutathione_Transferase_(cytos"/>
    <property type="match status" value="1"/>
</dbReference>
<name>A0A3N3DT21_9VIBR</name>
<dbReference type="SUPFAM" id="SSF52833">
    <property type="entry name" value="Thioredoxin-like"/>
    <property type="match status" value="1"/>
</dbReference>
<evidence type="ECO:0000259" key="1">
    <source>
        <dbReference type="PROSITE" id="PS50404"/>
    </source>
</evidence>
<gene>
    <name evidence="3" type="ORF">EGH82_22440</name>
</gene>
<dbReference type="InterPro" id="IPR004045">
    <property type="entry name" value="Glutathione_S-Trfase_N"/>
</dbReference>
<dbReference type="CDD" id="cd03196">
    <property type="entry name" value="GST_C_5"/>
    <property type="match status" value="1"/>
</dbReference>
<dbReference type="InterPro" id="IPR050983">
    <property type="entry name" value="GST_Omega/HSP26"/>
</dbReference>